<feature type="region of interest" description="Disordered" evidence="1">
    <location>
        <begin position="78"/>
        <end position="128"/>
    </location>
</feature>
<keyword evidence="2" id="KW-1133">Transmembrane helix</keyword>
<gene>
    <name evidence="3" type="ORF">GH714_027852</name>
</gene>
<reference evidence="3 4" key="1">
    <citation type="journal article" date="2020" name="Mol. Plant">
        <title>The Chromosome-Based Rubber Tree Genome Provides New Insights into Spurge Genome Evolution and Rubber Biosynthesis.</title>
        <authorList>
            <person name="Liu J."/>
            <person name="Shi C."/>
            <person name="Shi C.C."/>
            <person name="Li W."/>
            <person name="Zhang Q.J."/>
            <person name="Zhang Y."/>
            <person name="Li K."/>
            <person name="Lu H.F."/>
            <person name="Shi C."/>
            <person name="Zhu S.T."/>
            <person name="Xiao Z.Y."/>
            <person name="Nan H."/>
            <person name="Yue Y."/>
            <person name="Zhu X.G."/>
            <person name="Wu Y."/>
            <person name="Hong X.N."/>
            <person name="Fan G.Y."/>
            <person name="Tong Y."/>
            <person name="Zhang D."/>
            <person name="Mao C.L."/>
            <person name="Liu Y.L."/>
            <person name="Hao S.J."/>
            <person name="Liu W.Q."/>
            <person name="Lv M.Q."/>
            <person name="Zhang H.B."/>
            <person name="Liu Y."/>
            <person name="Hu-Tang G.R."/>
            <person name="Wang J.P."/>
            <person name="Wang J.H."/>
            <person name="Sun Y.H."/>
            <person name="Ni S.B."/>
            <person name="Chen W.B."/>
            <person name="Zhang X.C."/>
            <person name="Jiao Y.N."/>
            <person name="Eichler E.E."/>
            <person name="Li G.H."/>
            <person name="Liu X."/>
            <person name="Gao L.Z."/>
        </authorList>
    </citation>
    <scope>NUCLEOTIDE SEQUENCE [LARGE SCALE GENOMIC DNA]</scope>
    <source>
        <strain evidence="4">cv. GT1</strain>
        <tissue evidence="3">Leaf</tissue>
    </source>
</reference>
<name>A0A6A6KXQ8_HEVBR</name>
<feature type="compositionally biased region" description="Gly residues" evidence="1">
    <location>
        <begin position="78"/>
        <end position="103"/>
    </location>
</feature>
<dbReference type="EMBL" id="JAAGAX010000014">
    <property type="protein sequence ID" value="KAF2292748.1"/>
    <property type="molecule type" value="Genomic_DNA"/>
</dbReference>
<comment type="caution">
    <text evidence="3">The sequence shown here is derived from an EMBL/GenBank/DDBJ whole genome shotgun (WGS) entry which is preliminary data.</text>
</comment>
<evidence type="ECO:0000256" key="1">
    <source>
        <dbReference type="SAM" id="MobiDB-lite"/>
    </source>
</evidence>
<protein>
    <submittedName>
        <fullName evidence="3">Uncharacterized protein</fullName>
    </submittedName>
</protein>
<sequence>MSTAPTSNAPTNTLVVVLSVLLVLAVYDFFVVEGVEDEFPDVEPLEALGLVDCVGGDAVDDEVTFEFDDTVVALETGGGGARNSVGGGGDSTAPGEAGGGTNSLGGDDFVEDLSRGGGDEWPDIGGDSFFAGKQKVQVDIEDRESVIIDNDEDKILDADAENCEAHSGYNNINDSFEDFTRNGMVKIGEGSAEHDLIKNIA</sequence>
<keyword evidence="2" id="KW-0812">Transmembrane</keyword>
<feature type="transmembrane region" description="Helical" evidence="2">
    <location>
        <begin position="12"/>
        <end position="30"/>
    </location>
</feature>
<keyword evidence="4" id="KW-1185">Reference proteome</keyword>
<proteinExistence type="predicted"/>
<dbReference type="Proteomes" id="UP000467840">
    <property type="component" value="Chromosome 13"/>
</dbReference>
<organism evidence="3 4">
    <name type="scientific">Hevea brasiliensis</name>
    <name type="common">Para rubber tree</name>
    <name type="synonym">Siphonia brasiliensis</name>
    <dbReference type="NCBI Taxonomy" id="3981"/>
    <lineage>
        <taxon>Eukaryota</taxon>
        <taxon>Viridiplantae</taxon>
        <taxon>Streptophyta</taxon>
        <taxon>Embryophyta</taxon>
        <taxon>Tracheophyta</taxon>
        <taxon>Spermatophyta</taxon>
        <taxon>Magnoliopsida</taxon>
        <taxon>eudicotyledons</taxon>
        <taxon>Gunneridae</taxon>
        <taxon>Pentapetalae</taxon>
        <taxon>rosids</taxon>
        <taxon>fabids</taxon>
        <taxon>Malpighiales</taxon>
        <taxon>Euphorbiaceae</taxon>
        <taxon>Crotonoideae</taxon>
        <taxon>Micrandreae</taxon>
        <taxon>Hevea</taxon>
    </lineage>
</organism>
<accession>A0A6A6KXQ8</accession>
<evidence type="ECO:0000313" key="3">
    <source>
        <dbReference type="EMBL" id="KAF2292748.1"/>
    </source>
</evidence>
<keyword evidence="2" id="KW-0472">Membrane</keyword>
<evidence type="ECO:0000256" key="2">
    <source>
        <dbReference type="SAM" id="Phobius"/>
    </source>
</evidence>
<dbReference type="AlphaFoldDB" id="A0A6A6KXQ8"/>
<evidence type="ECO:0000313" key="4">
    <source>
        <dbReference type="Proteomes" id="UP000467840"/>
    </source>
</evidence>